<dbReference type="SMR" id="A0A1D6ICV1"/>
<dbReference type="OMA" id="CIAVPCK"/>
<dbReference type="CDD" id="cd04905">
    <property type="entry name" value="ACT_CM-PDT"/>
    <property type="match status" value="1"/>
</dbReference>
<dbReference type="PIRSF" id="PIRSF001500">
    <property type="entry name" value="Chor_mut_pdt_Ppr"/>
    <property type="match status" value="1"/>
</dbReference>
<dbReference type="PROSITE" id="PS51171">
    <property type="entry name" value="PREPHENATE_DEHYDR_3"/>
    <property type="match status" value="1"/>
</dbReference>
<keyword evidence="4" id="KW-0028">Amino-acid biosynthesis</keyword>
<comment type="subcellular location">
    <subcellularLocation>
        <location evidence="1">Plastid</location>
        <location evidence="1">Chloroplast stroma</location>
    </subcellularLocation>
</comment>
<keyword evidence="6" id="KW-0584">Phenylalanine biosynthesis</keyword>
<protein>
    <submittedName>
        <fullName evidence="8">Arogenate dehydratase/prephenate dehydratase 2 chloroplastic</fullName>
    </submittedName>
</protein>
<dbReference type="PROSITE" id="PS00858">
    <property type="entry name" value="PREPHENATE_DEHYDR_2"/>
    <property type="match status" value="1"/>
</dbReference>
<reference evidence="8" key="1">
    <citation type="submission" date="2015-12" db="EMBL/GenBank/DDBJ databases">
        <title>Update maize B73 reference genome by single molecule sequencing technologies.</title>
        <authorList>
            <consortium name="Maize Genome Sequencing Project"/>
            <person name="Ware D."/>
        </authorList>
    </citation>
    <scope>NUCLEOTIDE SEQUENCE [LARGE SCALE GENOMIC DNA]</scope>
    <source>
        <tissue evidence="8">Seedling</tissue>
    </source>
</reference>
<dbReference type="PROSITE" id="PS51671">
    <property type="entry name" value="ACT"/>
    <property type="match status" value="1"/>
</dbReference>
<dbReference type="ExpressionAtlas" id="A0A1D6ICV1">
    <property type="expression patterns" value="baseline and differential"/>
</dbReference>
<dbReference type="GO" id="GO:0009094">
    <property type="term" value="P:L-phenylalanine biosynthetic process"/>
    <property type="evidence" value="ECO:0007669"/>
    <property type="project" value="UniProtKB-UniPathway"/>
</dbReference>
<evidence type="ECO:0000256" key="3">
    <source>
        <dbReference type="ARBA" id="ARBA00004929"/>
    </source>
</evidence>
<dbReference type="PANTHER" id="PTHR21022">
    <property type="entry name" value="PREPHENATE DEHYDRATASE P PROTEIN"/>
    <property type="match status" value="1"/>
</dbReference>
<dbReference type="PANTHER" id="PTHR21022:SF20">
    <property type="entry name" value="AROGENATE DEHYDRATASE_PREPHENATE DEHYDRATASE 1, CHLOROPLASTIC"/>
    <property type="match status" value="1"/>
</dbReference>
<dbReference type="AlphaFoldDB" id="A0A1D6ICV1"/>
<dbReference type="GO" id="GO:0009570">
    <property type="term" value="C:chloroplast stroma"/>
    <property type="evidence" value="ECO:0007669"/>
    <property type="project" value="UniProtKB-SubCell"/>
</dbReference>
<evidence type="ECO:0000313" key="8">
    <source>
        <dbReference type="EMBL" id="ONM57669.1"/>
    </source>
</evidence>
<evidence type="ECO:0000256" key="4">
    <source>
        <dbReference type="ARBA" id="ARBA00022605"/>
    </source>
</evidence>
<dbReference type="eggNOG" id="KOG2797">
    <property type="taxonomic scope" value="Eukaryota"/>
</dbReference>
<dbReference type="InterPro" id="IPR045865">
    <property type="entry name" value="ACT-like_dom_sf"/>
</dbReference>
<evidence type="ECO:0000256" key="2">
    <source>
        <dbReference type="ARBA" id="ARBA00004741"/>
    </source>
</evidence>
<dbReference type="GO" id="GO:0047769">
    <property type="term" value="F:arogenate dehydratase activity"/>
    <property type="evidence" value="ECO:0007669"/>
    <property type="project" value="UniProtKB-ARBA"/>
</dbReference>
<dbReference type="FunCoup" id="A0A1D6ICV1">
    <property type="interactions" value="11"/>
</dbReference>
<dbReference type="InterPro" id="IPR008242">
    <property type="entry name" value="Chor_mutase/pphenate_deHydtase"/>
</dbReference>
<dbReference type="CDD" id="cd13631">
    <property type="entry name" value="PBP2_Ct-PDT_like"/>
    <property type="match status" value="1"/>
</dbReference>
<dbReference type="Pfam" id="PF00800">
    <property type="entry name" value="PDT"/>
    <property type="match status" value="1"/>
</dbReference>
<dbReference type="FunFam" id="3.40.190.10:FF:000031">
    <property type="entry name" value="Arogenate dehydratase"/>
    <property type="match status" value="1"/>
</dbReference>
<dbReference type="STRING" id="4577.A0A1D6ICV1"/>
<dbReference type="InParanoid" id="A0A1D6ICV1"/>
<gene>
    <name evidence="8" type="ORF">ZEAMMB73_Zm00001d021611</name>
</gene>
<dbReference type="SUPFAM" id="SSF55021">
    <property type="entry name" value="ACT-like"/>
    <property type="match status" value="1"/>
</dbReference>
<keyword evidence="5" id="KW-0057">Aromatic amino acid biosynthesis</keyword>
<evidence type="ECO:0000256" key="5">
    <source>
        <dbReference type="ARBA" id="ARBA00023141"/>
    </source>
</evidence>
<accession>A0A1D6ICV1</accession>
<comment type="pathway">
    <text evidence="2">Amino-acid biosynthesis; L-phenylalanine biosynthesis; phenylpyruvate from prephenate: step 1/1.</text>
</comment>
<evidence type="ECO:0000256" key="7">
    <source>
        <dbReference type="ARBA" id="ARBA00023239"/>
    </source>
</evidence>
<dbReference type="SUPFAM" id="SSF53850">
    <property type="entry name" value="Periplasmic binding protein-like II"/>
    <property type="match status" value="1"/>
</dbReference>
<dbReference type="IntAct" id="A0A1D6ICV1">
    <property type="interactions" value="2"/>
</dbReference>
<dbReference type="UniPathway" id="UPA00121">
    <property type="reaction ID" value="UER00344"/>
</dbReference>
<evidence type="ECO:0000256" key="6">
    <source>
        <dbReference type="ARBA" id="ARBA00023222"/>
    </source>
</evidence>
<dbReference type="InterPro" id="IPR001086">
    <property type="entry name" value="Preph_deHydtase"/>
</dbReference>
<dbReference type="EMBL" id="CM007650">
    <property type="protein sequence ID" value="ONM57669.1"/>
    <property type="molecule type" value="Genomic_DNA"/>
</dbReference>
<organism evidence="8">
    <name type="scientific">Zea mays</name>
    <name type="common">Maize</name>
    <dbReference type="NCBI Taxonomy" id="4577"/>
    <lineage>
        <taxon>Eukaryota</taxon>
        <taxon>Viridiplantae</taxon>
        <taxon>Streptophyta</taxon>
        <taxon>Embryophyta</taxon>
        <taxon>Tracheophyta</taxon>
        <taxon>Spermatophyta</taxon>
        <taxon>Magnoliopsida</taxon>
        <taxon>Liliopsida</taxon>
        <taxon>Poales</taxon>
        <taxon>Poaceae</taxon>
        <taxon>PACMAD clade</taxon>
        <taxon>Panicoideae</taxon>
        <taxon>Andropogonodae</taxon>
        <taxon>Andropogoneae</taxon>
        <taxon>Tripsacinae</taxon>
        <taxon>Zea</taxon>
    </lineage>
</organism>
<dbReference type="Gene3D" id="3.40.190.10">
    <property type="entry name" value="Periplasmic binding protein-like II"/>
    <property type="match status" value="2"/>
</dbReference>
<dbReference type="Gene3D" id="3.30.70.260">
    <property type="match status" value="1"/>
</dbReference>
<dbReference type="InterPro" id="IPR018528">
    <property type="entry name" value="Preph_deHydtase_CS"/>
</dbReference>
<dbReference type="InterPro" id="IPR002912">
    <property type="entry name" value="ACT_dom"/>
</dbReference>
<dbReference type="GO" id="GO:0004664">
    <property type="term" value="F:prephenate dehydratase activity"/>
    <property type="evidence" value="ECO:0007669"/>
    <property type="project" value="InterPro"/>
</dbReference>
<comment type="pathway">
    <text evidence="3">Amino-acid biosynthesis; L-phenylalanine biosynthesis; L-phenylalanine from L-arogenate: step 1/1.</text>
</comment>
<evidence type="ECO:0000256" key="1">
    <source>
        <dbReference type="ARBA" id="ARBA00004470"/>
    </source>
</evidence>
<dbReference type="PaxDb" id="4577-GRMZM2G121546_P02"/>
<keyword evidence="7" id="KW-0456">Lyase</keyword>
<sequence length="302" mass="33434">MCDVCVAYQGSPGTVIEAFVLKAFPECTTVPLQRSEAALEAVESSLADIAILPIENAYTGSFHKSYDILLSHDLQIVQEVQMDVELCLLALPGVHKDDLKTIFSHPQYLAQCEHSISGLSVSKKNVDHGVVGAEIISKQNLRDSGVICSARAAELYGLNILECNFQLNFIQKYDTVKTKMLQDESPNVTRYLVLAKTANLPKEHDQYKTSVVFGLEEGPGALCKALGSFWKRGINLTKIESRPNRGKPMRIRGTEKLFNYIFYVDFEASMTDVRAQNALKGLEEVASFLRVLGCYPCSTTTI</sequence>
<name>A0A1D6ICV1_MAIZE</name>
<proteinExistence type="predicted"/>